<dbReference type="AlphaFoldDB" id="M8BBQ5"/>
<keyword evidence="3" id="KW-0808">Transferase</keyword>
<accession>M8BBQ5</accession>
<evidence type="ECO:0000256" key="2">
    <source>
        <dbReference type="ARBA" id="ARBA00012483"/>
    </source>
</evidence>
<evidence type="ECO:0000256" key="1">
    <source>
        <dbReference type="ARBA" id="ARBA00000900"/>
    </source>
</evidence>
<evidence type="ECO:0000256" key="8">
    <source>
        <dbReference type="SAM" id="MobiDB-lite"/>
    </source>
</evidence>
<protein>
    <recommendedName>
        <fullName evidence="2">RING-type E3 ubiquitin transferase</fullName>
        <ecNumber evidence="2">2.3.2.27</ecNumber>
    </recommendedName>
</protein>
<keyword evidence="7" id="KW-0862">Zinc</keyword>
<comment type="catalytic activity">
    <reaction evidence="1">
        <text>S-ubiquitinyl-[E2 ubiquitin-conjugating enzyme]-L-cysteine + [acceptor protein]-L-lysine = [E2 ubiquitin-conjugating enzyme]-L-cysteine + N(6)-ubiquitinyl-[acceptor protein]-L-lysine.</text>
        <dbReference type="EC" id="2.3.2.27"/>
    </reaction>
</comment>
<dbReference type="EC" id="2.3.2.27" evidence="2"/>
<dbReference type="SMART" id="SM00184">
    <property type="entry name" value="RING"/>
    <property type="match status" value="1"/>
</dbReference>
<feature type="compositionally biased region" description="Basic and acidic residues" evidence="8">
    <location>
        <begin position="81"/>
        <end position="99"/>
    </location>
</feature>
<dbReference type="SUPFAM" id="SSF57850">
    <property type="entry name" value="RING/U-box"/>
    <property type="match status" value="1"/>
</dbReference>
<organism evidence="10">
    <name type="scientific">Aegilops tauschii</name>
    <name type="common">Tausch's goatgrass</name>
    <name type="synonym">Aegilops squarrosa</name>
    <dbReference type="NCBI Taxonomy" id="37682"/>
    <lineage>
        <taxon>Eukaryota</taxon>
        <taxon>Viridiplantae</taxon>
        <taxon>Streptophyta</taxon>
        <taxon>Embryophyta</taxon>
        <taxon>Tracheophyta</taxon>
        <taxon>Spermatophyta</taxon>
        <taxon>Magnoliopsida</taxon>
        <taxon>Liliopsida</taxon>
        <taxon>Poales</taxon>
        <taxon>Poaceae</taxon>
        <taxon>BOP clade</taxon>
        <taxon>Pooideae</taxon>
        <taxon>Triticodae</taxon>
        <taxon>Triticeae</taxon>
        <taxon>Triticinae</taxon>
        <taxon>Aegilops</taxon>
    </lineage>
</organism>
<name>M8BBQ5_AEGTA</name>
<dbReference type="GO" id="GO:0008270">
    <property type="term" value="F:zinc ion binding"/>
    <property type="evidence" value="ECO:0007669"/>
    <property type="project" value="UniProtKB-KW"/>
</dbReference>
<dbReference type="InterPro" id="IPR013083">
    <property type="entry name" value="Znf_RING/FYVE/PHD"/>
</dbReference>
<evidence type="ECO:0000259" key="9">
    <source>
        <dbReference type="PROSITE" id="PS50089"/>
    </source>
</evidence>
<keyword evidence="6" id="KW-0833">Ubl conjugation pathway</keyword>
<dbReference type="PROSITE" id="PS50089">
    <property type="entry name" value="ZF_RING_2"/>
    <property type="match status" value="1"/>
</dbReference>
<feature type="domain" description="RING-type" evidence="9">
    <location>
        <begin position="155"/>
        <end position="195"/>
    </location>
</feature>
<evidence type="ECO:0000256" key="5">
    <source>
        <dbReference type="ARBA" id="ARBA00022771"/>
    </source>
</evidence>
<dbReference type="Gene3D" id="3.30.40.10">
    <property type="entry name" value="Zinc/RING finger domain, C3HC4 (zinc finger)"/>
    <property type="match status" value="1"/>
</dbReference>
<proteinExistence type="predicted"/>
<dbReference type="InterPro" id="IPR001841">
    <property type="entry name" value="Znf_RING"/>
</dbReference>
<evidence type="ECO:0000256" key="3">
    <source>
        <dbReference type="ARBA" id="ARBA00022679"/>
    </source>
</evidence>
<dbReference type="Pfam" id="PF13639">
    <property type="entry name" value="zf-RING_2"/>
    <property type="match status" value="1"/>
</dbReference>
<dbReference type="GO" id="GO:0061630">
    <property type="term" value="F:ubiquitin protein ligase activity"/>
    <property type="evidence" value="ECO:0007669"/>
    <property type="project" value="UniProtKB-EC"/>
</dbReference>
<keyword evidence="5" id="KW-0863">Zinc-finger</keyword>
<evidence type="ECO:0000256" key="7">
    <source>
        <dbReference type="ARBA" id="ARBA00022833"/>
    </source>
</evidence>
<dbReference type="PANTHER" id="PTHR46463:SF73">
    <property type="entry name" value="OS03G0598700 PROTEIN"/>
    <property type="match status" value="1"/>
</dbReference>
<dbReference type="PANTHER" id="PTHR46463">
    <property type="entry name" value="ZINC FINGER, RING/FYVE/PHD-TYPE"/>
    <property type="match status" value="1"/>
</dbReference>
<reference evidence="10" key="1">
    <citation type="submission" date="2015-06" db="UniProtKB">
        <authorList>
            <consortium name="EnsemblPlants"/>
        </authorList>
    </citation>
    <scope>IDENTIFICATION</scope>
</reference>
<feature type="region of interest" description="Disordered" evidence="8">
    <location>
        <begin position="37"/>
        <end position="145"/>
    </location>
</feature>
<evidence type="ECO:0000256" key="4">
    <source>
        <dbReference type="ARBA" id="ARBA00022723"/>
    </source>
</evidence>
<sequence length="257" mass="28744">MAFPEQRSQQRQQQQQQSQLVSCYALVSSKCFIHPQGAPARQRANTRVAPVQGRVPPAGSRQDDSMNTFRCPPRPLPYDDPQFRHQTERHPLVAGHDKASTQSQKSKLLEENNDADTRSTCADQKADGPSLKDQSGGKKIGGAQVCVPSDSEDDCPICLEEYDYENPKIVLQCNHNFHLSCIYEWMERSQSCAVCAKRSTTVFHFQEKQTVLTTTKRIQLENSRSTTFSILHNGVPAEGSMSFTTSVLGLVDWAEDP</sequence>
<keyword evidence="4" id="KW-0479">Metal-binding</keyword>
<evidence type="ECO:0000256" key="6">
    <source>
        <dbReference type="ARBA" id="ARBA00022786"/>
    </source>
</evidence>
<dbReference type="EnsemblPlants" id="EMT04173">
    <property type="protein sequence ID" value="EMT04173"/>
    <property type="gene ID" value="F775_08696"/>
</dbReference>
<evidence type="ECO:0000313" key="10">
    <source>
        <dbReference type="EnsemblPlants" id="EMT04173"/>
    </source>
</evidence>